<gene>
    <name evidence="2" type="ORF">EFB08_02430</name>
</gene>
<dbReference type="OrthoDB" id="223410at2"/>
<accession>A0A3M9N0R7</accession>
<comment type="caution">
    <text evidence="2">The sequence shown here is derived from an EMBL/GenBank/DDBJ whole genome shotgun (WGS) entry which is preliminary data.</text>
</comment>
<dbReference type="RefSeq" id="WP_123125302.1">
    <property type="nucleotide sequence ID" value="NZ_RJJD01000001.1"/>
</dbReference>
<name>A0A3M9N0R7_9BACT</name>
<dbReference type="SUPFAM" id="SSF50939">
    <property type="entry name" value="Sialidases"/>
    <property type="match status" value="1"/>
</dbReference>
<keyword evidence="3" id="KW-1185">Reference proteome</keyword>
<dbReference type="InterPro" id="IPR036278">
    <property type="entry name" value="Sialidase_sf"/>
</dbReference>
<evidence type="ECO:0000256" key="1">
    <source>
        <dbReference type="SAM" id="SignalP"/>
    </source>
</evidence>
<evidence type="ECO:0000313" key="2">
    <source>
        <dbReference type="EMBL" id="RNI31399.1"/>
    </source>
</evidence>
<evidence type="ECO:0000313" key="3">
    <source>
        <dbReference type="Proteomes" id="UP000272117"/>
    </source>
</evidence>
<protein>
    <submittedName>
        <fullName evidence="2">Neuraminidase</fullName>
    </submittedName>
</protein>
<feature type="chain" id="PRO_5017982283" evidence="1">
    <location>
        <begin position="27"/>
        <end position="453"/>
    </location>
</feature>
<sequence>MVYPLHTRRKATYGLLALAFSLSSLSCSTSRSGGAITASNPTITHVADGWANNSVNVVAFRKNSLVTFEDTQYTAWYAADRSVMLAKRKSGATAWEIQKTNFKGNASDAHNTISIMVDGKGFLHLSWDHHNNALNYARSVSPGSLQMMEKMPMTGQREKVVSYPEFYRLPNGNLMFFYRGGGSGQGNLVINSYDTGIQQWTQLHSNLINGEGKRNAYWQAYLDKKGTLHVSWVWRESPDVASNHDLAYARSLDGGKTWEKSTGEKYTLPITEATAEKALAIPQNSELINQTSMAADDEGNPFIATYWREAGSTIPQYHLVYHDGKSWQKLELDFRKTPFSLSGVGTKRIPIARPQIVVKNAGGKASVLLIFRDEERGSKASALVINKMSDPTWTILDLTSESLGSWEPTYDTELWKKKQVLNLFVQKVDQVDGEGQAEIAPQPIQVVEWKPKF</sequence>
<reference evidence="2 3" key="1">
    <citation type="submission" date="2018-11" db="EMBL/GenBank/DDBJ databases">
        <title>Rufibacter latericius sp. nov., isolated from water in Baiyang Lake.</title>
        <authorList>
            <person name="Yang Y."/>
        </authorList>
    </citation>
    <scope>NUCLEOTIDE SEQUENCE [LARGE SCALE GENOMIC DNA]</scope>
    <source>
        <strain evidence="2 3">R-22-1c-1</strain>
    </source>
</reference>
<dbReference type="EMBL" id="RJJD01000001">
    <property type="protein sequence ID" value="RNI31399.1"/>
    <property type="molecule type" value="Genomic_DNA"/>
</dbReference>
<feature type="signal peptide" evidence="1">
    <location>
        <begin position="1"/>
        <end position="26"/>
    </location>
</feature>
<keyword evidence="1" id="KW-0732">Signal</keyword>
<dbReference type="Proteomes" id="UP000272117">
    <property type="component" value="Unassembled WGS sequence"/>
</dbReference>
<organism evidence="2 3">
    <name type="scientific">Rufibacter latericius</name>
    <dbReference type="NCBI Taxonomy" id="2487040"/>
    <lineage>
        <taxon>Bacteria</taxon>
        <taxon>Pseudomonadati</taxon>
        <taxon>Bacteroidota</taxon>
        <taxon>Cytophagia</taxon>
        <taxon>Cytophagales</taxon>
        <taxon>Hymenobacteraceae</taxon>
        <taxon>Rufibacter</taxon>
    </lineage>
</organism>
<dbReference type="AlphaFoldDB" id="A0A3M9N0R7"/>
<dbReference type="Gene3D" id="2.120.10.10">
    <property type="match status" value="1"/>
</dbReference>
<proteinExistence type="predicted"/>
<dbReference type="Pfam" id="PF15892">
    <property type="entry name" value="BNR_4"/>
    <property type="match status" value="1"/>
</dbReference>